<dbReference type="RefSeq" id="XP_003679905.1">
    <property type="nucleotide sequence ID" value="XM_003679857.1"/>
</dbReference>
<feature type="domain" description="Sm" evidence="1">
    <location>
        <begin position="4"/>
        <end position="70"/>
    </location>
</feature>
<dbReference type="InterPro" id="IPR034110">
    <property type="entry name" value="LSMD1_Sm"/>
</dbReference>
<dbReference type="GeneID" id="11504931"/>
<dbReference type="InterPro" id="IPR010920">
    <property type="entry name" value="LSM_dom_sf"/>
</dbReference>
<reference evidence="2 3" key="1">
    <citation type="journal article" date="2011" name="Proc. Natl. Acad. Sci. U.S.A.">
        <title>Evolutionary erosion of yeast sex chromosomes by mating-type switching accidents.</title>
        <authorList>
            <person name="Gordon J.L."/>
            <person name="Armisen D."/>
            <person name="Proux-Wera E."/>
            <person name="Oheigeartaigh S.S."/>
            <person name="Byrne K.P."/>
            <person name="Wolfe K.H."/>
        </authorList>
    </citation>
    <scope>NUCLEOTIDE SEQUENCE [LARGE SCALE GENOMIC DNA]</scope>
    <source>
        <strain evidence="3">ATCC 10662 / CBS 1146 / NBRC 0425 / NCYC 2629 / NRRL Y-866</strain>
    </source>
</reference>
<dbReference type="SMART" id="SM00651">
    <property type="entry name" value="Sm"/>
    <property type="match status" value="1"/>
</dbReference>
<keyword evidence="3" id="KW-1185">Reference proteome</keyword>
<dbReference type="KEGG" id="tdl:TDEL_0B05650"/>
<dbReference type="Pfam" id="PF01423">
    <property type="entry name" value="LSM"/>
    <property type="match status" value="1"/>
</dbReference>
<dbReference type="FunCoup" id="G8ZQ00">
    <property type="interactions" value="409"/>
</dbReference>
<evidence type="ECO:0000313" key="3">
    <source>
        <dbReference type="Proteomes" id="UP000005627"/>
    </source>
</evidence>
<organism evidence="2 3">
    <name type="scientific">Torulaspora delbrueckii</name>
    <name type="common">Yeast</name>
    <name type="synonym">Candida colliculosa</name>
    <dbReference type="NCBI Taxonomy" id="4950"/>
    <lineage>
        <taxon>Eukaryota</taxon>
        <taxon>Fungi</taxon>
        <taxon>Dikarya</taxon>
        <taxon>Ascomycota</taxon>
        <taxon>Saccharomycotina</taxon>
        <taxon>Saccharomycetes</taxon>
        <taxon>Saccharomycetales</taxon>
        <taxon>Saccharomycetaceae</taxon>
        <taxon>Torulaspora</taxon>
    </lineage>
</organism>
<dbReference type="GO" id="GO:0031417">
    <property type="term" value="C:NatC complex"/>
    <property type="evidence" value="ECO:0007669"/>
    <property type="project" value="EnsemblFungi"/>
</dbReference>
<protein>
    <recommendedName>
        <fullName evidence="1">Sm domain-containing protein</fullName>
    </recommendedName>
</protein>
<evidence type="ECO:0000259" key="1">
    <source>
        <dbReference type="SMART" id="SM00651"/>
    </source>
</evidence>
<proteinExistence type="predicted"/>
<dbReference type="STRING" id="1076872.G8ZQ00"/>
<dbReference type="Proteomes" id="UP000005627">
    <property type="component" value="Chromosome 2"/>
</dbReference>
<dbReference type="InterPro" id="IPR001163">
    <property type="entry name" value="Sm_dom_euk/arc"/>
</dbReference>
<dbReference type="CDD" id="cd06168">
    <property type="entry name" value="LSMD1"/>
    <property type="match status" value="1"/>
</dbReference>
<gene>
    <name evidence="2" type="primary">TDEL0B05650</name>
    <name evidence="2" type="ORF">TDEL_0B05650</name>
</gene>
<accession>G8ZQ00</accession>
<dbReference type="EMBL" id="HE616743">
    <property type="protein sequence ID" value="CCE90694.1"/>
    <property type="molecule type" value="Genomic_DNA"/>
</dbReference>
<dbReference type="eggNOG" id="ENOG502SDEV">
    <property type="taxonomic scope" value="Eukaryota"/>
</dbReference>
<dbReference type="AlphaFoldDB" id="G8ZQ00"/>
<dbReference type="InParanoid" id="G8ZQ00"/>
<name>G8ZQ00_TORDE</name>
<dbReference type="Gene3D" id="2.30.30.100">
    <property type="match status" value="1"/>
</dbReference>
<evidence type="ECO:0000313" key="2">
    <source>
        <dbReference type="EMBL" id="CCE90694.1"/>
    </source>
</evidence>
<dbReference type="OrthoDB" id="368909at2759"/>
<dbReference type="SUPFAM" id="SSF50182">
    <property type="entry name" value="Sm-like ribonucleoproteins"/>
    <property type="match status" value="1"/>
</dbReference>
<dbReference type="HOGENOM" id="CLU_076902_9_0_1"/>
<dbReference type="GO" id="GO:0004596">
    <property type="term" value="F:protein-N-terminal amino-acid acetyltransferase activity"/>
    <property type="evidence" value="ECO:0007669"/>
    <property type="project" value="EnsemblFungi"/>
</dbReference>
<sequence length="90" mass="10154">MDCLKLPDFIGCTLHISHGDGRMLTGTLVALDCQLNLLLDHVQEHRGQDQGERSLGLVSVPRNTITSVKISRTKLDRLCHMKQEILRHII</sequence>